<keyword evidence="7 10" id="KW-0175">Coiled coil</keyword>
<keyword evidence="8 11" id="KW-0472">Membrane</keyword>
<evidence type="ECO:0000256" key="8">
    <source>
        <dbReference type="ARBA" id="ARBA00023136"/>
    </source>
</evidence>
<evidence type="ECO:0000256" key="2">
    <source>
        <dbReference type="ARBA" id="ARBA00022448"/>
    </source>
</evidence>
<evidence type="ECO:0000256" key="6">
    <source>
        <dbReference type="ARBA" id="ARBA00022989"/>
    </source>
</evidence>
<evidence type="ECO:0000259" key="12">
    <source>
        <dbReference type="Pfam" id="PF03908"/>
    </source>
</evidence>
<organism evidence="13 14">
    <name type="scientific">Linnemannia gamsii</name>
    <dbReference type="NCBI Taxonomy" id="64522"/>
    <lineage>
        <taxon>Eukaryota</taxon>
        <taxon>Fungi</taxon>
        <taxon>Fungi incertae sedis</taxon>
        <taxon>Mucoromycota</taxon>
        <taxon>Mortierellomycotina</taxon>
        <taxon>Mortierellomycetes</taxon>
        <taxon>Mortierellales</taxon>
        <taxon>Mortierellaceae</taxon>
        <taxon>Linnemannia</taxon>
    </lineage>
</organism>
<dbReference type="Proteomes" id="UP001194696">
    <property type="component" value="Unassembled WGS sequence"/>
</dbReference>
<keyword evidence="4" id="KW-0256">Endoplasmic reticulum</keyword>
<dbReference type="InterPro" id="IPR005606">
    <property type="entry name" value="Sec20"/>
</dbReference>
<feature type="domain" description="Sec20 C-terminal" evidence="12">
    <location>
        <begin position="154"/>
        <end position="242"/>
    </location>
</feature>
<dbReference type="Pfam" id="PF03908">
    <property type="entry name" value="Sec20"/>
    <property type="match status" value="1"/>
</dbReference>
<sequence>MPPIQSTVVPRHVQMQMDALRKQYHGLEGLISRLNNLTGSPLAVQQELARSAREESKAIESKIEDLRLLADEQDRESDRALVVAMLEKIETQFKQQQLALRQAILNSKQTIDREAKSERELLLKGSKSAIELSEIRRRGAGPGNESEYMLNTSKEHNESLSRTLKLMQQEVERTAHSAKVIDESSKTLRATVGEYHTYDEVLKRGKGLITKLNQADWTDRLLIGFGLLVFSLVVMYILKKRIADRGISLVGYLFMPLRWFLSLLMPSLRATPPLPEAASEMTGVIAEKAAAAGTPLVKVATEQIQLSAKMAKAAEAAASAAAAAALASQRTIVAPTSTAQGFLDILDKIIGE</sequence>
<feature type="coiled-coil region" evidence="10">
    <location>
        <begin position="17"/>
        <end position="106"/>
    </location>
</feature>
<evidence type="ECO:0000256" key="1">
    <source>
        <dbReference type="ARBA" id="ARBA00004163"/>
    </source>
</evidence>
<evidence type="ECO:0000313" key="14">
    <source>
        <dbReference type="Proteomes" id="UP001194696"/>
    </source>
</evidence>
<evidence type="ECO:0000313" key="13">
    <source>
        <dbReference type="EMBL" id="KAG0282660.1"/>
    </source>
</evidence>
<reference evidence="13 14" key="1">
    <citation type="journal article" date="2020" name="Fungal Divers.">
        <title>Resolving the Mortierellaceae phylogeny through synthesis of multi-gene phylogenetics and phylogenomics.</title>
        <authorList>
            <person name="Vandepol N."/>
            <person name="Liber J."/>
            <person name="Desiro A."/>
            <person name="Na H."/>
            <person name="Kennedy M."/>
            <person name="Barry K."/>
            <person name="Grigoriev I.V."/>
            <person name="Miller A.N."/>
            <person name="O'Donnell K."/>
            <person name="Stajich J.E."/>
            <person name="Bonito G."/>
        </authorList>
    </citation>
    <scope>NUCLEOTIDE SEQUENCE [LARGE SCALE GENOMIC DNA]</scope>
    <source>
        <strain evidence="13 14">AD045</strain>
    </source>
</reference>
<comment type="subcellular location">
    <subcellularLocation>
        <location evidence="1">Endoplasmic reticulum membrane</location>
        <topology evidence="1">Single-pass type IV membrane protein</topology>
    </subcellularLocation>
</comment>
<evidence type="ECO:0000256" key="10">
    <source>
        <dbReference type="SAM" id="Coils"/>
    </source>
</evidence>
<keyword evidence="3 11" id="KW-0812">Transmembrane</keyword>
<protein>
    <recommendedName>
        <fullName evidence="12">Sec20 C-terminal domain-containing protein</fullName>
    </recommendedName>
</protein>
<keyword evidence="2" id="KW-0813">Transport</keyword>
<evidence type="ECO:0000256" key="3">
    <source>
        <dbReference type="ARBA" id="ARBA00022692"/>
    </source>
</evidence>
<dbReference type="EMBL" id="JAAAIM010001024">
    <property type="protein sequence ID" value="KAG0282660.1"/>
    <property type="molecule type" value="Genomic_DNA"/>
</dbReference>
<dbReference type="PANTHER" id="PTHR12825:SF0">
    <property type="entry name" value="VESICLE TRANSPORT PROTEIN SEC20"/>
    <property type="match status" value="1"/>
</dbReference>
<gene>
    <name evidence="13" type="ORF">BGZ96_000255</name>
</gene>
<keyword evidence="6 11" id="KW-1133">Transmembrane helix</keyword>
<comment type="caution">
    <text evidence="13">The sequence shown here is derived from an EMBL/GenBank/DDBJ whole genome shotgun (WGS) entry which is preliminary data.</text>
</comment>
<evidence type="ECO:0000256" key="5">
    <source>
        <dbReference type="ARBA" id="ARBA00022892"/>
    </source>
</evidence>
<comment type="similarity">
    <text evidence="9">Belongs to the SEC20 family.</text>
</comment>
<evidence type="ECO:0000256" key="11">
    <source>
        <dbReference type="SAM" id="Phobius"/>
    </source>
</evidence>
<keyword evidence="5" id="KW-0931">ER-Golgi transport</keyword>
<accession>A0ABQ7JQL6</accession>
<name>A0ABQ7JQL6_9FUNG</name>
<keyword evidence="14" id="KW-1185">Reference proteome</keyword>
<dbReference type="InterPro" id="IPR056173">
    <property type="entry name" value="Sec20_C"/>
</dbReference>
<dbReference type="PANTHER" id="PTHR12825">
    <property type="entry name" value="BNIP1-RELATED"/>
    <property type="match status" value="1"/>
</dbReference>
<feature type="transmembrane region" description="Helical" evidence="11">
    <location>
        <begin position="221"/>
        <end position="238"/>
    </location>
</feature>
<evidence type="ECO:0000256" key="9">
    <source>
        <dbReference type="ARBA" id="ARBA00037934"/>
    </source>
</evidence>
<evidence type="ECO:0000256" key="4">
    <source>
        <dbReference type="ARBA" id="ARBA00022824"/>
    </source>
</evidence>
<proteinExistence type="inferred from homology"/>
<evidence type="ECO:0000256" key="7">
    <source>
        <dbReference type="ARBA" id="ARBA00023054"/>
    </source>
</evidence>